<comment type="caution">
    <text evidence="2">The sequence shown here is derived from an EMBL/GenBank/DDBJ whole genome shotgun (WGS) entry which is preliminary data.</text>
</comment>
<dbReference type="EMBL" id="JARJBB010000013">
    <property type="protein sequence ID" value="MDF3301525.1"/>
    <property type="molecule type" value="Genomic_DNA"/>
</dbReference>
<protein>
    <submittedName>
        <fullName evidence="2">Uncharacterized protein</fullName>
    </submittedName>
</protein>
<feature type="region of interest" description="Disordered" evidence="1">
    <location>
        <begin position="1"/>
        <end position="23"/>
    </location>
</feature>
<keyword evidence="3" id="KW-1185">Reference proteome</keyword>
<name>A0ABT6AA56_9ACTN</name>
<reference evidence="2 3" key="1">
    <citation type="submission" date="2023-03" db="EMBL/GenBank/DDBJ databases">
        <title>Draft genome sequence of Streptomyces sp. K1PA1 isolated from peat swamp forest in Thailand.</title>
        <authorList>
            <person name="Klaysubun C."/>
            <person name="Duangmal K."/>
        </authorList>
    </citation>
    <scope>NUCLEOTIDE SEQUENCE [LARGE SCALE GENOMIC DNA]</scope>
    <source>
        <strain evidence="2 3">K1PA1</strain>
    </source>
</reference>
<evidence type="ECO:0000256" key="1">
    <source>
        <dbReference type="SAM" id="MobiDB-lite"/>
    </source>
</evidence>
<accession>A0ABT6AA56</accession>
<dbReference type="RefSeq" id="WP_276111100.1">
    <property type="nucleotide sequence ID" value="NZ_JARJBB010000013.1"/>
</dbReference>
<sequence length="111" mass="12253">MRRRTLRRATPQSPREAAAGRARHLRAQLGVAADIAIRAQRRALAARRATGDTGPRGRPPRGRVTVADVLEYARQHFGLVSVERGRAAAALRARYELRGGRRDLDTDAYGD</sequence>
<evidence type="ECO:0000313" key="2">
    <source>
        <dbReference type="EMBL" id="MDF3301525.1"/>
    </source>
</evidence>
<dbReference type="Proteomes" id="UP001221150">
    <property type="component" value="Unassembled WGS sequence"/>
</dbReference>
<proteinExistence type="predicted"/>
<organism evidence="2 3">
    <name type="scientific">Streptomyces tropicalis</name>
    <dbReference type="NCBI Taxonomy" id="3034234"/>
    <lineage>
        <taxon>Bacteria</taxon>
        <taxon>Bacillati</taxon>
        <taxon>Actinomycetota</taxon>
        <taxon>Actinomycetes</taxon>
        <taxon>Kitasatosporales</taxon>
        <taxon>Streptomycetaceae</taxon>
        <taxon>Streptomyces</taxon>
    </lineage>
</organism>
<gene>
    <name evidence="2" type="ORF">P3H78_23445</name>
</gene>
<evidence type="ECO:0000313" key="3">
    <source>
        <dbReference type="Proteomes" id="UP001221150"/>
    </source>
</evidence>